<name>A0A6B9Z864_9BACT</name>
<feature type="transmembrane region" description="Helical" evidence="1">
    <location>
        <begin position="158"/>
        <end position="179"/>
    </location>
</feature>
<reference evidence="2 3" key="1">
    <citation type="submission" date="2020-01" db="EMBL/GenBank/DDBJ databases">
        <title>Complete genome sequence of Chitinophaga sp. H33E-04 isolated from quinoa roots.</title>
        <authorList>
            <person name="Weon H.-Y."/>
            <person name="Lee S.A."/>
        </authorList>
    </citation>
    <scope>NUCLEOTIDE SEQUENCE [LARGE SCALE GENOMIC DNA]</scope>
    <source>
        <strain evidence="2 3">H33E-04</strain>
    </source>
</reference>
<organism evidence="2 3">
    <name type="scientific">Chitinophaga agri</name>
    <dbReference type="NCBI Taxonomy" id="2703787"/>
    <lineage>
        <taxon>Bacteria</taxon>
        <taxon>Pseudomonadati</taxon>
        <taxon>Bacteroidota</taxon>
        <taxon>Chitinophagia</taxon>
        <taxon>Chitinophagales</taxon>
        <taxon>Chitinophagaceae</taxon>
        <taxon>Chitinophaga</taxon>
    </lineage>
</organism>
<gene>
    <name evidence="2" type="ORF">GWR21_02125</name>
</gene>
<feature type="transmembrane region" description="Helical" evidence="1">
    <location>
        <begin position="81"/>
        <end position="102"/>
    </location>
</feature>
<sequence length="199" mass="22771">MEPLDDFDSLLKGAADRYSNPQLAEQAVSKMIDERLITGRKRMIATVRKEIIIIAVCIVTTIFSCYMSAKVRHKLSPELVMAIGISYVGAMVYFLLSLFLFIRLIMISLAPKGTDIREYITGIYQKTQRTVQLYLWFSTVASVSMVAIPLVLSSKVSWYWMLLIIALFGGAVHYSNIWYVRKRFGKRLDELKAMMTDFT</sequence>
<dbReference type="RefSeq" id="WP_162330135.1">
    <property type="nucleotide sequence ID" value="NZ_CP048113.1"/>
</dbReference>
<dbReference type="AlphaFoldDB" id="A0A6B9Z864"/>
<evidence type="ECO:0000313" key="2">
    <source>
        <dbReference type="EMBL" id="QHS58432.1"/>
    </source>
</evidence>
<accession>A0A6B9Z864</accession>
<keyword evidence="1" id="KW-0472">Membrane</keyword>
<feature type="transmembrane region" description="Helical" evidence="1">
    <location>
        <begin position="133"/>
        <end position="152"/>
    </location>
</feature>
<keyword evidence="1" id="KW-0812">Transmembrane</keyword>
<proteinExistence type="predicted"/>
<protein>
    <submittedName>
        <fullName evidence="2">Uncharacterized protein</fullName>
    </submittedName>
</protein>
<evidence type="ECO:0000313" key="3">
    <source>
        <dbReference type="Proteomes" id="UP000476411"/>
    </source>
</evidence>
<feature type="transmembrane region" description="Helical" evidence="1">
    <location>
        <begin position="51"/>
        <end position="69"/>
    </location>
</feature>
<dbReference type="KEGG" id="chih:GWR21_02125"/>
<keyword evidence="3" id="KW-1185">Reference proteome</keyword>
<dbReference type="Proteomes" id="UP000476411">
    <property type="component" value="Chromosome"/>
</dbReference>
<dbReference type="EMBL" id="CP048113">
    <property type="protein sequence ID" value="QHS58432.1"/>
    <property type="molecule type" value="Genomic_DNA"/>
</dbReference>
<evidence type="ECO:0000256" key="1">
    <source>
        <dbReference type="SAM" id="Phobius"/>
    </source>
</evidence>
<keyword evidence="1" id="KW-1133">Transmembrane helix</keyword>